<feature type="non-terminal residue" evidence="1">
    <location>
        <position position="1"/>
    </location>
</feature>
<evidence type="ECO:0000313" key="2">
    <source>
        <dbReference type="Proteomes" id="UP000823775"/>
    </source>
</evidence>
<name>A0ABS8TJD2_DATST</name>
<reference evidence="1 2" key="1">
    <citation type="journal article" date="2021" name="BMC Genomics">
        <title>Datura genome reveals duplications of psychoactive alkaloid biosynthetic genes and high mutation rate following tissue culture.</title>
        <authorList>
            <person name="Rajewski A."/>
            <person name="Carter-House D."/>
            <person name="Stajich J."/>
            <person name="Litt A."/>
        </authorList>
    </citation>
    <scope>NUCLEOTIDE SEQUENCE [LARGE SCALE GENOMIC DNA]</scope>
    <source>
        <strain evidence="1">AR-01</strain>
    </source>
</reference>
<gene>
    <name evidence="1" type="ORF">HAX54_012210</name>
</gene>
<organism evidence="1 2">
    <name type="scientific">Datura stramonium</name>
    <name type="common">Jimsonweed</name>
    <name type="synonym">Common thornapple</name>
    <dbReference type="NCBI Taxonomy" id="4076"/>
    <lineage>
        <taxon>Eukaryota</taxon>
        <taxon>Viridiplantae</taxon>
        <taxon>Streptophyta</taxon>
        <taxon>Embryophyta</taxon>
        <taxon>Tracheophyta</taxon>
        <taxon>Spermatophyta</taxon>
        <taxon>Magnoliopsida</taxon>
        <taxon>eudicotyledons</taxon>
        <taxon>Gunneridae</taxon>
        <taxon>Pentapetalae</taxon>
        <taxon>asterids</taxon>
        <taxon>lamiids</taxon>
        <taxon>Solanales</taxon>
        <taxon>Solanaceae</taxon>
        <taxon>Solanoideae</taxon>
        <taxon>Datureae</taxon>
        <taxon>Datura</taxon>
    </lineage>
</organism>
<sequence>NPSEIRKGGIKVTSLPKNRVKNGLSLHVKHIMCDPETTFKWLPSDGEIDIPSIQKIACHSTDRSHD</sequence>
<dbReference type="EMBL" id="JACEIK010001705">
    <property type="protein sequence ID" value="MCD7471627.1"/>
    <property type="molecule type" value="Genomic_DNA"/>
</dbReference>
<comment type="caution">
    <text evidence="1">The sequence shown here is derived from an EMBL/GenBank/DDBJ whole genome shotgun (WGS) entry which is preliminary data.</text>
</comment>
<keyword evidence="2" id="KW-1185">Reference proteome</keyword>
<protein>
    <submittedName>
        <fullName evidence="1">Uncharacterized protein</fullName>
    </submittedName>
</protein>
<proteinExistence type="predicted"/>
<dbReference type="Proteomes" id="UP000823775">
    <property type="component" value="Unassembled WGS sequence"/>
</dbReference>
<accession>A0ABS8TJD2</accession>
<evidence type="ECO:0000313" key="1">
    <source>
        <dbReference type="EMBL" id="MCD7471627.1"/>
    </source>
</evidence>